<evidence type="ECO:0000313" key="2">
    <source>
        <dbReference type="EMBL" id="OAA47617.1"/>
    </source>
</evidence>
<organism evidence="2 3">
    <name type="scientific">Metarhizium rileyi (strain RCEF 4871)</name>
    <name type="common">Nomuraea rileyi</name>
    <dbReference type="NCBI Taxonomy" id="1649241"/>
    <lineage>
        <taxon>Eukaryota</taxon>
        <taxon>Fungi</taxon>
        <taxon>Dikarya</taxon>
        <taxon>Ascomycota</taxon>
        <taxon>Pezizomycotina</taxon>
        <taxon>Sordariomycetes</taxon>
        <taxon>Hypocreomycetidae</taxon>
        <taxon>Hypocreales</taxon>
        <taxon>Clavicipitaceae</taxon>
        <taxon>Metarhizium</taxon>
    </lineage>
</organism>
<dbReference type="EMBL" id="AZHC01000005">
    <property type="protein sequence ID" value="OAA47617.1"/>
    <property type="molecule type" value="Genomic_DNA"/>
</dbReference>
<keyword evidence="3" id="KW-1185">Reference proteome</keyword>
<gene>
    <name evidence="2" type="ORF">NOR_02107</name>
</gene>
<sequence length="172" mass="18867">MPPSTLGALSIAQDTIRLVLCCPSDSPGCCSSCFRFERHHVRPETIVAQQTCPHATNLLRRLIHSDTILLAAHESDSAVPGKTGPWTLGSDEDTLETDLSWAPKHPGRSIRSSSQANGRSKRNDSTESPSCALMKAVGLFARLAFYGYVRTGKLTCPYYHSEKKKKKNIPDI</sequence>
<evidence type="ECO:0000313" key="3">
    <source>
        <dbReference type="Proteomes" id="UP000243498"/>
    </source>
</evidence>
<protein>
    <submittedName>
        <fullName evidence="2">Uncharacterized protein</fullName>
    </submittedName>
</protein>
<dbReference type="AlphaFoldDB" id="A0A167H8P6"/>
<dbReference type="Proteomes" id="UP000243498">
    <property type="component" value="Unassembled WGS sequence"/>
</dbReference>
<comment type="caution">
    <text evidence="2">The sequence shown here is derived from an EMBL/GenBank/DDBJ whole genome shotgun (WGS) entry which is preliminary data.</text>
</comment>
<evidence type="ECO:0000256" key="1">
    <source>
        <dbReference type="SAM" id="MobiDB-lite"/>
    </source>
</evidence>
<name>A0A167H8P6_METRR</name>
<proteinExistence type="predicted"/>
<reference evidence="2 3" key="1">
    <citation type="journal article" date="2016" name="Genome Biol. Evol.">
        <title>Divergent and convergent evolution of fungal pathogenicity.</title>
        <authorList>
            <person name="Shang Y."/>
            <person name="Xiao G."/>
            <person name="Zheng P."/>
            <person name="Cen K."/>
            <person name="Zhan S."/>
            <person name="Wang C."/>
        </authorList>
    </citation>
    <scope>NUCLEOTIDE SEQUENCE [LARGE SCALE GENOMIC DNA]</scope>
    <source>
        <strain evidence="2 3">RCEF 4871</strain>
    </source>
</reference>
<feature type="region of interest" description="Disordered" evidence="1">
    <location>
        <begin position="99"/>
        <end position="128"/>
    </location>
</feature>
<accession>A0A167H8P6</accession>